<keyword evidence="4 9" id="KW-0732">Signal</keyword>
<dbReference type="EC" id="3.2.1.39" evidence="3"/>
<sequence length="465" mass="49636">MKLSNTLIVGNIISLLSTVIKADQCTFSGGNYYCSETDAIIYSNVGLSSSYQDVTNMDESTCQCSQQSTSFSGNLSPFNEELSVHFRGPINLKQFGVYYPAASSSSSNLKKRDNNDANEKECTTTKNHQHRHKRDVAVEVVEVTATVFVNAKGESVTPVGNINVAETFPTTTAAAEAAPEADNEIVSSYIKVSTILSSKVQPQEEEQTTTSTSTSKSTKSTSTSVSAPVAGAWERASYFTPGSTSNCTFMNHQGGTAGSGTWSQCFGNSISFANSDGITGCSSATPLDDVTVASGKEFIIFSGDSCDGSNDGCGYYRDGIPAYHGFGGDHKIFVFEFLMPSDTSGSAMNQDMPAVWLLNAKIPRTLQYGDASCSCWETGCGEMDLFEILTAGSDKLISHVHDGQDGGTQDYFTRPTETSLKVAVIFNGNDNTIHIVEVSEDFDDVLSEDTVNSWLNQAGSAAALP</sequence>
<reference evidence="12 13" key="1">
    <citation type="journal article" date="2011" name="Proc. Natl. Acad. Sci. U.S.A.">
        <title>Evolutionary erosion of yeast sex chromosomes by mating-type switching accidents.</title>
        <authorList>
            <person name="Gordon J.L."/>
            <person name="Armisen D."/>
            <person name="Proux-Wera E."/>
            <person name="Oheigeartaigh S.S."/>
            <person name="Byrne K.P."/>
            <person name="Wolfe K.H."/>
        </authorList>
    </citation>
    <scope>NUCLEOTIDE SEQUENCE [LARGE SCALE GENOMIC DNA]</scope>
    <source>
        <strain evidence="13">ATCC 10597 / BCRC 20456 / CBS 421 / NBRC 0211 / NRRL Y-12639</strain>
    </source>
</reference>
<comment type="catalytic activity">
    <reaction evidence="1">
        <text>Hydrolysis of (1-&gt;3)-beta-D-glucosidic linkages in (1-&gt;3)-beta-D-glucans.</text>
        <dbReference type="EC" id="3.2.1.39"/>
    </reaction>
</comment>
<accession>G0W8T4</accession>
<dbReference type="GeneID" id="11496545"/>
<dbReference type="OMA" id="NQDMPAI"/>
<feature type="chain" id="PRO_5003411310" description="glucan endo-1,3-beta-D-glucosidase" evidence="9">
    <location>
        <begin position="23"/>
        <end position="465"/>
    </location>
</feature>
<dbReference type="HOGENOM" id="CLU_030276_0_0_1"/>
<dbReference type="KEGG" id="ndi:NDAI_0C05360"/>
<evidence type="ECO:0000256" key="9">
    <source>
        <dbReference type="SAM" id="SignalP"/>
    </source>
</evidence>
<feature type="compositionally biased region" description="Low complexity" evidence="8">
    <location>
        <begin position="208"/>
        <end position="226"/>
    </location>
</feature>
<dbReference type="PANTHER" id="PTHR31737">
    <property type="entry name" value="PROTEIN TOS1"/>
    <property type="match status" value="1"/>
</dbReference>
<feature type="signal peptide" evidence="9">
    <location>
        <begin position="1"/>
        <end position="22"/>
    </location>
</feature>
<dbReference type="AlphaFoldDB" id="G0W8T4"/>
<comment type="similarity">
    <text evidence="2">Belongs to the PGA52 family.</text>
</comment>
<protein>
    <recommendedName>
        <fullName evidence="3">glucan endo-1,3-beta-D-glucosidase</fullName>
        <ecNumber evidence="3">3.2.1.39</ecNumber>
    </recommendedName>
</protein>
<dbReference type="RefSeq" id="XP_003669438.1">
    <property type="nucleotide sequence ID" value="XM_003669390.1"/>
</dbReference>
<dbReference type="Pfam" id="PF10287">
    <property type="entry name" value="YJL171C_Tos1_C"/>
    <property type="match status" value="1"/>
</dbReference>
<feature type="domain" description="Cell wall protein YJL171C/Tos1 C-terminal" evidence="10">
    <location>
        <begin position="231"/>
        <end position="454"/>
    </location>
</feature>
<keyword evidence="7" id="KW-0961">Cell wall biogenesis/degradation</keyword>
<feature type="region of interest" description="Disordered" evidence="8">
    <location>
        <begin position="103"/>
        <end position="134"/>
    </location>
</feature>
<evidence type="ECO:0000256" key="8">
    <source>
        <dbReference type="SAM" id="MobiDB-lite"/>
    </source>
</evidence>
<dbReference type="InterPro" id="IPR018807">
    <property type="entry name" value="YJL171C/Tos1_N"/>
</dbReference>
<evidence type="ECO:0000256" key="6">
    <source>
        <dbReference type="ARBA" id="ARBA00023295"/>
    </source>
</evidence>
<dbReference type="Proteomes" id="UP000000689">
    <property type="component" value="Chromosome 3"/>
</dbReference>
<dbReference type="GO" id="GO:0071555">
    <property type="term" value="P:cell wall organization"/>
    <property type="evidence" value="ECO:0007669"/>
    <property type="project" value="UniProtKB-KW"/>
</dbReference>
<dbReference type="STRING" id="1071378.G0W8T4"/>
<dbReference type="eggNOG" id="ENOG502QSI7">
    <property type="taxonomic scope" value="Eukaryota"/>
</dbReference>
<evidence type="ECO:0000313" key="13">
    <source>
        <dbReference type="Proteomes" id="UP000000689"/>
    </source>
</evidence>
<evidence type="ECO:0000256" key="5">
    <source>
        <dbReference type="ARBA" id="ARBA00022801"/>
    </source>
</evidence>
<evidence type="ECO:0000256" key="7">
    <source>
        <dbReference type="ARBA" id="ARBA00023316"/>
    </source>
</evidence>
<keyword evidence="6" id="KW-0326">Glycosidase</keyword>
<evidence type="ECO:0000259" key="11">
    <source>
        <dbReference type="Pfam" id="PF10290"/>
    </source>
</evidence>
<name>G0W8T4_NAUDC</name>
<gene>
    <name evidence="12" type="primary">NDAI0C05360</name>
    <name evidence="12" type="ordered locus">NDAI_0C05360</name>
</gene>
<evidence type="ECO:0000256" key="1">
    <source>
        <dbReference type="ARBA" id="ARBA00000382"/>
    </source>
</evidence>
<evidence type="ECO:0000313" key="12">
    <source>
        <dbReference type="EMBL" id="CCD24195.1"/>
    </source>
</evidence>
<dbReference type="InterPro" id="IPR018805">
    <property type="entry name" value="YJL171C/Tos1_C"/>
</dbReference>
<evidence type="ECO:0000256" key="2">
    <source>
        <dbReference type="ARBA" id="ARBA00006055"/>
    </source>
</evidence>
<feature type="domain" description="Cell wall protein YJL171C/Tos1 N-terminal" evidence="11">
    <location>
        <begin position="38"/>
        <end position="100"/>
    </location>
</feature>
<dbReference type="OrthoDB" id="118256at2759"/>
<organism evidence="12 13">
    <name type="scientific">Naumovozyma dairenensis (strain ATCC 10597 / BCRC 20456 / CBS 421 / NBRC 0211 / NRRL Y-12639)</name>
    <name type="common">Saccharomyces dairenensis</name>
    <dbReference type="NCBI Taxonomy" id="1071378"/>
    <lineage>
        <taxon>Eukaryota</taxon>
        <taxon>Fungi</taxon>
        <taxon>Dikarya</taxon>
        <taxon>Ascomycota</taxon>
        <taxon>Saccharomycotina</taxon>
        <taxon>Saccharomycetes</taxon>
        <taxon>Saccharomycetales</taxon>
        <taxon>Saccharomycetaceae</taxon>
        <taxon>Naumovozyma</taxon>
    </lineage>
</organism>
<dbReference type="GO" id="GO:0042973">
    <property type="term" value="F:glucan endo-1,3-beta-D-glucosidase activity"/>
    <property type="evidence" value="ECO:0007669"/>
    <property type="project" value="UniProtKB-EC"/>
</dbReference>
<evidence type="ECO:0000256" key="3">
    <source>
        <dbReference type="ARBA" id="ARBA00012780"/>
    </source>
</evidence>
<feature type="region of interest" description="Disordered" evidence="8">
    <location>
        <begin position="198"/>
        <end position="226"/>
    </location>
</feature>
<dbReference type="PANTHER" id="PTHR31737:SF2">
    <property type="entry name" value="PROTEIN TOS1"/>
    <property type="match status" value="1"/>
</dbReference>
<keyword evidence="5" id="KW-0378">Hydrolase</keyword>
<dbReference type="Pfam" id="PF10290">
    <property type="entry name" value="YJL171C_Tos1_N"/>
    <property type="match status" value="1"/>
</dbReference>
<proteinExistence type="inferred from homology"/>
<evidence type="ECO:0000259" key="10">
    <source>
        <dbReference type="Pfam" id="PF10287"/>
    </source>
</evidence>
<evidence type="ECO:0000256" key="4">
    <source>
        <dbReference type="ARBA" id="ARBA00022729"/>
    </source>
</evidence>
<dbReference type="EMBL" id="HE580269">
    <property type="protein sequence ID" value="CCD24195.1"/>
    <property type="molecule type" value="Genomic_DNA"/>
</dbReference>
<feature type="compositionally biased region" description="Basic and acidic residues" evidence="8">
    <location>
        <begin position="110"/>
        <end position="123"/>
    </location>
</feature>
<dbReference type="GO" id="GO:0009277">
    <property type="term" value="C:fungal-type cell wall"/>
    <property type="evidence" value="ECO:0007669"/>
    <property type="project" value="EnsemblFungi"/>
</dbReference>
<keyword evidence="13" id="KW-1185">Reference proteome</keyword>